<evidence type="ECO:0000313" key="2">
    <source>
        <dbReference type="Proteomes" id="UP000824099"/>
    </source>
</evidence>
<dbReference type="AlphaFoldDB" id="A0A9D1MPC0"/>
<accession>A0A9D1MPC0</accession>
<evidence type="ECO:0000313" key="1">
    <source>
        <dbReference type="EMBL" id="HIU63811.1"/>
    </source>
</evidence>
<sequence>MKQVVSISLGSSERDSVVYENFAGERVRIERRGTDGDKAKAKALLLEHDGAVDALGLGGTDLYIFAGGRRYTFAESARLIKNLQQTPVLDGSGLKNTLERYVIEEIDRLKIIDFKDKKVLLVCGVDRFGLGEALSAAGAEVTFGDLLYGLGVPLPIRSLAQLSTLAKIVAPVVTKMPVSWFYPVGQAQTKKQVLYPEYFYDSDIIVGDFHFIKKFMPKTLPDKIIITNTVTQKDRELLKAAGIKLLITTTPNFKGRSFGTNVLEAVLVALQGQKHALNENEYRAAIKKYGIEPALDYLA</sequence>
<dbReference type="Proteomes" id="UP000824099">
    <property type="component" value="Unassembled WGS sequence"/>
</dbReference>
<protein>
    <submittedName>
        <fullName evidence="1">Quinate 5-dehydrogenase</fullName>
    </submittedName>
</protein>
<reference evidence="1" key="2">
    <citation type="journal article" date="2021" name="PeerJ">
        <title>Extensive microbial diversity within the chicken gut microbiome revealed by metagenomics and culture.</title>
        <authorList>
            <person name="Gilroy R."/>
            <person name="Ravi A."/>
            <person name="Getino M."/>
            <person name="Pursley I."/>
            <person name="Horton D.L."/>
            <person name="Alikhan N.F."/>
            <person name="Baker D."/>
            <person name="Gharbi K."/>
            <person name="Hall N."/>
            <person name="Watson M."/>
            <person name="Adriaenssens E.M."/>
            <person name="Foster-Nyarko E."/>
            <person name="Jarju S."/>
            <person name="Secka A."/>
            <person name="Antonio M."/>
            <person name="Oren A."/>
            <person name="Chaudhuri R.R."/>
            <person name="La Ragione R."/>
            <person name="Hildebrand F."/>
            <person name="Pallen M.J."/>
        </authorList>
    </citation>
    <scope>NUCLEOTIDE SEQUENCE</scope>
    <source>
        <strain evidence="1">CHK160-1198</strain>
    </source>
</reference>
<name>A0A9D1MPC0_9FIRM</name>
<dbReference type="EMBL" id="DVNI01000029">
    <property type="protein sequence ID" value="HIU63811.1"/>
    <property type="molecule type" value="Genomic_DNA"/>
</dbReference>
<comment type="caution">
    <text evidence="1">The sequence shown here is derived from an EMBL/GenBank/DDBJ whole genome shotgun (WGS) entry which is preliminary data.</text>
</comment>
<reference evidence="1" key="1">
    <citation type="submission" date="2020-10" db="EMBL/GenBank/DDBJ databases">
        <authorList>
            <person name="Gilroy R."/>
        </authorList>
    </citation>
    <scope>NUCLEOTIDE SEQUENCE</scope>
    <source>
        <strain evidence="1">CHK160-1198</strain>
    </source>
</reference>
<proteinExistence type="predicted"/>
<organism evidence="1 2">
    <name type="scientific">Candidatus Avacidaminococcus intestinavium</name>
    <dbReference type="NCBI Taxonomy" id="2840684"/>
    <lineage>
        <taxon>Bacteria</taxon>
        <taxon>Bacillati</taxon>
        <taxon>Bacillota</taxon>
        <taxon>Negativicutes</taxon>
        <taxon>Acidaminococcales</taxon>
        <taxon>Acidaminococcaceae</taxon>
        <taxon>Acidaminococcaceae incertae sedis</taxon>
        <taxon>Candidatus Avacidaminococcus</taxon>
    </lineage>
</organism>
<gene>
    <name evidence="1" type="ORF">IAB06_02045</name>
</gene>